<evidence type="ECO:0000256" key="1">
    <source>
        <dbReference type="ARBA" id="ARBA00010641"/>
    </source>
</evidence>
<dbReference type="PANTHER" id="PTHR43133:SF60">
    <property type="entry name" value="RNA POLYMERASE SIGMA FACTOR SIGV"/>
    <property type="match status" value="1"/>
</dbReference>
<dbReference type="RefSeq" id="WP_063554160.1">
    <property type="nucleotide sequence ID" value="NZ_LITT01000005.1"/>
</dbReference>
<proteinExistence type="inferred from homology"/>
<dbReference type="GO" id="GO:0016987">
    <property type="term" value="F:sigma factor activity"/>
    <property type="evidence" value="ECO:0007669"/>
    <property type="project" value="UniProtKB-KW"/>
</dbReference>
<evidence type="ECO:0000313" key="8">
    <source>
        <dbReference type="Proteomes" id="UP000077407"/>
    </source>
</evidence>
<dbReference type="EMBL" id="LITT01000005">
    <property type="protein sequence ID" value="OAA91579.1"/>
    <property type="molecule type" value="Genomic_DNA"/>
</dbReference>
<feature type="domain" description="RNA polymerase sigma-70 region 2" evidence="5">
    <location>
        <begin position="21"/>
        <end position="87"/>
    </location>
</feature>
<dbReference type="InterPro" id="IPR014284">
    <property type="entry name" value="RNA_pol_sigma-70_dom"/>
</dbReference>
<organism evidence="7 8">
    <name type="scientific">Clostridium ljungdahlii</name>
    <dbReference type="NCBI Taxonomy" id="1538"/>
    <lineage>
        <taxon>Bacteria</taxon>
        <taxon>Bacillati</taxon>
        <taxon>Bacillota</taxon>
        <taxon>Clostridia</taxon>
        <taxon>Eubacteriales</taxon>
        <taxon>Clostridiaceae</taxon>
        <taxon>Clostridium</taxon>
    </lineage>
</organism>
<comment type="caution">
    <text evidence="7">The sequence shown here is derived from an EMBL/GenBank/DDBJ whole genome shotgun (WGS) entry which is preliminary data.</text>
</comment>
<evidence type="ECO:0000256" key="4">
    <source>
        <dbReference type="ARBA" id="ARBA00023163"/>
    </source>
</evidence>
<dbReference type="Gene3D" id="1.10.1740.10">
    <property type="match status" value="1"/>
</dbReference>
<name>A0A162NBZ3_9CLOT</name>
<dbReference type="InterPro" id="IPR039425">
    <property type="entry name" value="RNA_pol_sigma-70-like"/>
</dbReference>
<dbReference type="NCBIfam" id="TIGR02937">
    <property type="entry name" value="sigma70-ECF"/>
    <property type="match status" value="1"/>
</dbReference>
<dbReference type="CDD" id="cd06171">
    <property type="entry name" value="Sigma70_r4"/>
    <property type="match status" value="1"/>
</dbReference>
<keyword evidence="3" id="KW-0731">Sigma factor</keyword>
<dbReference type="SUPFAM" id="SSF88659">
    <property type="entry name" value="Sigma3 and sigma4 domains of RNA polymerase sigma factors"/>
    <property type="match status" value="1"/>
</dbReference>
<evidence type="ECO:0000259" key="6">
    <source>
        <dbReference type="Pfam" id="PF08281"/>
    </source>
</evidence>
<dbReference type="InterPro" id="IPR013325">
    <property type="entry name" value="RNA_pol_sigma_r2"/>
</dbReference>
<dbReference type="InterPro" id="IPR007627">
    <property type="entry name" value="RNA_pol_sigma70_r2"/>
</dbReference>
<dbReference type="Pfam" id="PF08281">
    <property type="entry name" value="Sigma70_r4_2"/>
    <property type="match status" value="1"/>
</dbReference>
<feature type="domain" description="RNA polymerase sigma factor 70 region 4 type 2" evidence="6">
    <location>
        <begin position="118"/>
        <end position="169"/>
    </location>
</feature>
<sequence>MNNIDIIQRCKEGDIDAFNILFQEYSVKAVRTAYLITGQKDIAEDIAQEAFIRCFSEIKKLKKAEAFESWFYRLLTRICWRYCSKQKNNLCIDNINDKNTISSNSLSDITEKNEIKHLVDKALDKLSMPLKTTVILYYYNGLSIKEIAHVLGCFEGTVKSRLHNARKLLKKEFLTENFEGYYFNDNKDVRCNENA</sequence>
<dbReference type="Gene3D" id="1.10.10.10">
    <property type="entry name" value="Winged helix-like DNA-binding domain superfamily/Winged helix DNA-binding domain"/>
    <property type="match status" value="1"/>
</dbReference>
<protein>
    <submittedName>
        <fullName evidence="7">ECF RNA polymerase sigma-E factor</fullName>
    </submittedName>
</protein>
<keyword evidence="2" id="KW-0805">Transcription regulation</keyword>
<evidence type="ECO:0000313" key="7">
    <source>
        <dbReference type="EMBL" id="OAA91579.1"/>
    </source>
</evidence>
<reference evidence="7 8" key="1">
    <citation type="journal article" date="2015" name="Biotechnol. Bioeng.">
        <title>Genome sequence and phenotypic characterization of Caulobacter segnis.</title>
        <authorList>
            <person name="Patel S."/>
            <person name="Fletcher B."/>
            <person name="Scott D.C."/>
            <person name="Ely B."/>
        </authorList>
    </citation>
    <scope>NUCLEOTIDE SEQUENCE [LARGE SCALE GENOMIC DNA]</scope>
    <source>
        <strain evidence="7 8">ERI-2</strain>
    </source>
</reference>
<dbReference type="InterPro" id="IPR036388">
    <property type="entry name" value="WH-like_DNA-bd_sf"/>
</dbReference>
<accession>A0A162NBZ3</accession>
<evidence type="ECO:0000259" key="5">
    <source>
        <dbReference type="Pfam" id="PF04542"/>
    </source>
</evidence>
<gene>
    <name evidence="7" type="primary">rpoE</name>
    <name evidence="7" type="ORF">WY13_00544</name>
</gene>
<dbReference type="Proteomes" id="UP000077407">
    <property type="component" value="Unassembled WGS sequence"/>
</dbReference>
<dbReference type="GO" id="GO:0006352">
    <property type="term" value="P:DNA-templated transcription initiation"/>
    <property type="evidence" value="ECO:0007669"/>
    <property type="project" value="InterPro"/>
</dbReference>
<dbReference type="PANTHER" id="PTHR43133">
    <property type="entry name" value="RNA POLYMERASE ECF-TYPE SIGMA FACTO"/>
    <property type="match status" value="1"/>
</dbReference>
<dbReference type="InterPro" id="IPR013324">
    <property type="entry name" value="RNA_pol_sigma_r3/r4-like"/>
</dbReference>
<dbReference type="GO" id="GO:0003677">
    <property type="term" value="F:DNA binding"/>
    <property type="evidence" value="ECO:0007669"/>
    <property type="project" value="InterPro"/>
</dbReference>
<evidence type="ECO:0000256" key="2">
    <source>
        <dbReference type="ARBA" id="ARBA00023015"/>
    </source>
</evidence>
<dbReference type="SUPFAM" id="SSF88946">
    <property type="entry name" value="Sigma2 domain of RNA polymerase sigma factors"/>
    <property type="match status" value="1"/>
</dbReference>
<dbReference type="Pfam" id="PF04542">
    <property type="entry name" value="Sigma70_r2"/>
    <property type="match status" value="1"/>
</dbReference>
<dbReference type="OrthoDB" id="9784984at2"/>
<comment type="similarity">
    <text evidence="1">Belongs to the sigma-70 factor family. ECF subfamily.</text>
</comment>
<dbReference type="PATRIC" id="fig|1538.10.peg.1040"/>
<evidence type="ECO:0000256" key="3">
    <source>
        <dbReference type="ARBA" id="ARBA00023082"/>
    </source>
</evidence>
<dbReference type="AlphaFoldDB" id="A0A162NBZ3"/>
<dbReference type="InterPro" id="IPR013249">
    <property type="entry name" value="RNA_pol_sigma70_r4_t2"/>
</dbReference>
<keyword evidence="4" id="KW-0804">Transcription</keyword>